<dbReference type="Proteomes" id="UP000178323">
    <property type="component" value="Unassembled WGS sequence"/>
</dbReference>
<dbReference type="AlphaFoldDB" id="A0A1F5S720"/>
<comment type="caution">
    <text evidence="1">The sequence shown here is derived from an EMBL/GenBank/DDBJ whole genome shotgun (WGS) entry which is preliminary data.</text>
</comment>
<evidence type="ECO:0000313" key="2">
    <source>
        <dbReference type="Proteomes" id="UP000178323"/>
    </source>
</evidence>
<protein>
    <submittedName>
        <fullName evidence="1">Uncharacterized protein</fullName>
    </submittedName>
</protein>
<accession>A0A1F5S720</accession>
<reference evidence="1 2" key="1">
    <citation type="journal article" date="2016" name="Nat. Commun.">
        <title>Thousands of microbial genomes shed light on interconnected biogeochemical processes in an aquifer system.</title>
        <authorList>
            <person name="Anantharaman K."/>
            <person name="Brown C.T."/>
            <person name="Hug L.A."/>
            <person name="Sharon I."/>
            <person name="Castelle C.J."/>
            <person name="Probst A.J."/>
            <person name="Thomas B.C."/>
            <person name="Singh A."/>
            <person name="Wilkins M.J."/>
            <person name="Karaoz U."/>
            <person name="Brodie E.L."/>
            <person name="Williams K.H."/>
            <person name="Hubbard S.S."/>
            <person name="Banfield J.F."/>
        </authorList>
    </citation>
    <scope>NUCLEOTIDE SEQUENCE [LARGE SCALE GENOMIC DNA]</scope>
</reference>
<name>A0A1F5S720_9BACT</name>
<gene>
    <name evidence="1" type="ORF">A2Y83_01560</name>
</gene>
<sequence length="97" mass="10703">MLNAGEVLISGNTQIGEMGTKTTADNLPQVIQRAIGLKDGLVLEKGKKTLIEITHTSIKSDSKEGTPFFGKIFPYIFSSKSKNYEEALLLIFITCYF</sequence>
<evidence type="ECO:0000313" key="1">
    <source>
        <dbReference type="EMBL" id="OGF22352.1"/>
    </source>
</evidence>
<organism evidence="1 2">
    <name type="scientific">Candidatus Falkowbacteria bacterium RBG_13_39_14</name>
    <dbReference type="NCBI Taxonomy" id="1797985"/>
    <lineage>
        <taxon>Bacteria</taxon>
        <taxon>Candidatus Falkowiibacteriota</taxon>
    </lineage>
</organism>
<dbReference type="EMBL" id="MFFS01000030">
    <property type="protein sequence ID" value="OGF22352.1"/>
    <property type="molecule type" value="Genomic_DNA"/>
</dbReference>
<proteinExistence type="predicted"/>